<dbReference type="InParanoid" id="D3BNX4"/>
<proteinExistence type="predicted"/>
<protein>
    <submittedName>
        <fullName evidence="1">Uncharacterized protein</fullName>
    </submittedName>
</protein>
<evidence type="ECO:0000313" key="2">
    <source>
        <dbReference type="Proteomes" id="UP000001396"/>
    </source>
</evidence>
<reference evidence="1 2" key="1">
    <citation type="journal article" date="2011" name="Genome Res.">
        <title>Phylogeny-wide analysis of social amoeba genomes highlights ancient origins for complex intercellular communication.</title>
        <authorList>
            <person name="Heidel A.J."/>
            <person name="Lawal H.M."/>
            <person name="Felder M."/>
            <person name="Schilde C."/>
            <person name="Helps N.R."/>
            <person name="Tunggal B."/>
            <person name="Rivero F."/>
            <person name="John U."/>
            <person name="Schleicher M."/>
            <person name="Eichinger L."/>
            <person name="Platzer M."/>
            <person name="Noegel A.A."/>
            <person name="Schaap P."/>
            <person name="Gloeckner G."/>
        </authorList>
    </citation>
    <scope>NUCLEOTIDE SEQUENCE [LARGE SCALE GENOMIC DNA]</scope>
    <source>
        <strain evidence="2">ATCC 26659 / Pp 5 / PN500</strain>
    </source>
</reference>
<accession>D3BNX4</accession>
<dbReference type="RefSeq" id="XP_020429025.1">
    <property type="nucleotide sequence ID" value="XM_020580438.1"/>
</dbReference>
<organism evidence="1 2">
    <name type="scientific">Heterostelium pallidum (strain ATCC 26659 / Pp 5 / PN500)</name>
    <name type="common">Cellular slime mold</name>
    <name type="synonym">Polysphondylium pallidum</name>
    <dbReference type="NCBI Taxonomy" id="670386"/>
    <lineage>
        <taxon>Eukaryota</taxon>
        <taxon>Amoebozoa</taxon>
        <taxon>Evosea</taxon>
        <taxon>Eumycetozoa</taxon>
        <taxon>Dictyostelia</taxon>
        <taxon>Acytosteliales</taxon>
        <taxon>Acytosteliaceae</taxon>
        <taxon>Heterostelium</taxon>
    </lineage>
</organism>
<dbReference type="AlphaFoldDB" id="D3BNX4"/>
<gene>
    <name evidence="1" type="ORF">PPL_09645</name>
</gene>
<comment type="caution">
    <text evidence="1">The sequence shown here is derived from an EMBL/GenBank/DDBJ whole genome shotgun (WGS) entry which is preliminary data.</text>
</comment>
<evidence type="ECO:0000313" key="1">
    <source>
        <dbReference type="EMBL" id="EFA76893.1"/>
    </source>
</evidence>
<keyword evidence="2" id="KW-1185">Reference proteome</keyword>
<dbReference type="GeneID" id="31365120"/>
<name>D3BNX4_HETP5</name>
<dbReference type="Proteomes" id="UP000001396">
    <property type="component" value="Unassembled WGS sequence"/>
</dbReference>
<dbReference type="EMBL" id="ADBJ01000044">
    <property type="protein sequence ID" value="EFA76893.1"/>
    <property type="molecule type" value="Genomic_DNA"/>
</dbReference>
<sequence length="34" mass="3687">MCINNRLADNLIKDLIIMPACTITSTTTTTTTTT</sequence>